<dbReference type="GO" id="GO:0005886">
    <property type="term" value="C:plasma membrane"/>
    <property type="evidence" value="ECO:0007669"/>
    <property type="project" value="TreeGrafter"/>
</dbReference>
<dbReference type="PANTHER" id="PTHR43829:SF9">
    <property type="entry name" value="AQUAPORIN-9"/>
    <property type="match status" value="1"/>
</dbReference>
<proteinExistence type="inferred from homology"/>
<dbReference type="InterPro" id="IPR022357">
    <property type="entry name" value="MIP_CS"/>
</dbReference>
<dbReference type="PANTHER" id="PTHR43829">
    <property type="entry name" value="AQUAPORIN OR AQUAGLYCEROPORIN RELATED"/>
    <property type="match status" value="1"/>
</dbReference>
<dbReference type="Pfam" id="PF00230">
    <property type="entry name" value="MIP"/>
    <property type="match status" value="1"/>
</dbReference>
<dbReference type="GO" id="GO:0015254">
    <property type="term" value="F:glycerol channel activity"/>
    <property type="evidence" value="ECO:0007669"/>
    <property type="project" value="TreeGrafter"/>
</dbReference>
<dbReference type="EMBL" id="LITQ01000051">
    <property type="protein sequence ID" value="OAA85250.1"/>
    <property type="molecule type" value="Genomic_DNA"/>
</dbReference>
<dbReference type="Gene3D" id="1.20.1080.10">
    <property type="entry name" value="Glycerol uptake facilitator protein"/>
    <property type="match status" value="1"/>
</dbReference>
<evidence type="ECO:0000256" key="2">
    <source>
        <dbReference type="ARBA" id="ARBA00006175"/>
    </source>
</evidence>
<evidence type="ECO:0000256" key="7">
    <source>
        <dbReference type="RuleBase" id="RU000477"/>
    </source>
</evidence>
<comment type="subcellular location">
    <subcellularLocation>
        <location evidence="1">Membrane</location>
        <topology evidence="1">Multi-pass membrane protein</topology>
    </subcellularLocation>
</comment>
<feature type="transmembrane region" description="Helical" evidence="8">
    <location>
        <begin position="40"/>
        <end position="61"/>
    </location>
</feature>
<dbReference type="CDD" id="cd00333">
    <property type="entry name" value="MIP"/>
    <property type="match status" value="1"/>
</dbReference>
<keyword evidence="4 7" id="KW-0812">Transmembrane</keyword>
<comment type="caution">
    <text evidence="9">The sequence shown here is derived from an EMBL/GenBank/DDBJ whole genome shotgun (WGS) entry which is preliminary data.</text>
</comment>
<evidence type="ECO:0000256" key="6">
    <source>
        <dbReference type="ARBA" id="ARBA00023136"/>
    </source>
</evidence>
<dbReference type="PATRIC" id="fig|1705578.3.peg.3318"/>
<feature type="transmembrane region" description="Helical" evidence="8">
    <location>
        <begin position="6"/>
        <end position="28"/>
    </location>
</feature>
<gene>
    <name evidence="9" type="primary">gla</name>
    <name evidence="10" type="ORF">CLCOS_27670</name>
    <name evidence="9" type="ORF">WX73_03252</name>
</gene>
<sequence>MHYSLIVKLICEMLGTAILVLFGNDAVANVELKGTKGYHNGWLIIAVGYGIGVMIPALMFGPISGSHINPAMTIGLAINGFFSWSEVFPYVVAQLIGAIIGQVILYFVYLPFYKKTENTESILGTCSTISASGSYINGFITEFFGTFLLVLGAEFMLNSTDLKQTIGIGYLGLGFLVCTLVTSLGGPTGPGLNPARDLGPRIVHSLFPLKNKGNSQWSYAWIPVVAPIAGSIIAIFLFKQIY</sequence>
<dbReference type="AlphaFoldDB" id="A0A170NEC6"/>
<feature type="transmembrane region" description="Helical" evidence="8">
    <location>
        <begin position="165"/>
        <end position="184"/>
    </location>
</feature>
<feature type="transmembrane region" description="Helical" evidence="8">
    <location>
        <begin position="132"/>
        <end position="153"/>
    </location>
</feature>
<dbReference type="EMBL" id="LROR01000055">
    <property type="protein sequence ID" value="OBR92705.1"/>
    <property type="molecule type" value="Genomic_DNA"/>
</dbReference>
<dbReference type="PROSITE" id="PS00221">
    <property type="entry name" value="MIP"/>
    <property type="match status" value="1"/>
</dbReference>
<evidence type="ECO:0000313" key="11">
    <source>
        <dbReference type="Proteomes" id="UP000077384"/>
    </source>
</evidence>
<evidence type="ECO:0000313" key="12">
    <source>
        <dbReference type="Proteomes" id="UP000093694"/>
    </source>
</evidence>
<evidence type="ECO:0000256" key="5">
    <source>
        <dbReference type="ARBA" id="ARBA00022989"/>
    </source>
</evidence>
<protein>
    <submittedName>
        <fullName evidence="9">Glycerol facilitator-aquaporin gla</fullName>
    </submittedName>
</protein>
<reference evidence="9 11" key="1">
    <citation type="journal article" date="2015" name="Biotechnol. Bioeng.">
        <title>Genome sequence and phenotypic characterization of Caulobacter segnis.</title>
        <authorList>
            <person name="Patel S."/>
            <person name="Fletcher B."/>
            <person name="Scott D.C."/>
            <person name="Ely B."/>
        </authorList>
    </citation>
    <scope>NUCLEOTIDE SEQUENCE [LARGE SCALE GENOMIC DNA]</scope>
    <source>
        <strain evidence="9 11">PS02</strain>
    </source>
</reference>
<reference evidence="10 12" key="2">
    <citation type="journal article" date="2016" name="Front. Microbiol.">
        <title>Industrial Acetogenic Biocatalysts: A Comparative Metabolic and Genomic Analysis.</title>
        <authorList>
            <person name="Bengelsdorf F."/>
            <person name="Poehlein A."/>
            <person name="Sonja S."/>
            <person name="Erz C."/>
            <person name="Hummel T."/>
            <person name="Hoffmeister S."/>
            <person name="Daniel R."/>
            <person name="Durre P."/>
        </authorList>
    </citation>
    <scope>NUCLEOTIDE SEQUENCE [LARGE SCALE GENOMIC DNA]</scope>
    <source>
        <strain evidence="10 12">PTA-10522</strain>
    </source>
</reference>
<evidence type="ECO:0000313" key="10">
    <source>
        <dbReference type="EMBL" id="OBR92705.1"/>
    </source>
</evidence>
<dbReference type="Proteomes" id="UP000093694">
    <property type="component" value="Unassembled WGS sequence"/>
</dbReference>
<keyword evidence="6 8" id="KW-0472">Membrane</keyword>
<evidence type="ECO:0000256" key="3">
    <source>
        <dbReference type="ARBA" id="ARBA00022448"/>
    </source>
</evidence>
<dbReference type="SUPFAM" id="SSF81338">
    <property type="entry name" value="Aquaporin-like"/>
    <property type="match status" value="1"/>
</dbReference>
<evidence type="ECO:0000256" key="1">
    <source>
        <dbReference type="ARBA" id="ARBA00004141"/>
    </source>
</evidence>
<dbReference type="PRINTS" id="PR00783">
    <property type="entry name" value="MINTRINSICP"/>
</dbReference>
<accession>A0A170NEC6</accession>
<dbReference type="RefSeq" id="WP_063602563.1">
    <property type="nucleotide sequence ID" value="NZ_LITQ01000051.1"/>
</dbReference>
<keyword evidence="5 8" id="KW-1133">Transmembrane helix</keyword>
<keyword evidence="12" id="KW-1185">Reference proteome</keyword>
<name>A0A170NEC6_9CLOT</name>
<evidence type="ECO:0000256" key="8">
    <source>
        <dbReference type="SAM" id="Phobius"/>
    </source>
</evidence>
<dbReference type="InterPro" id="IPR023271">
    <property type="entry name" value="Aquaporin-like"/>
</dbReference>
<evidence type="ECO:0000313" key="9">
    <source>
        <dbReference type="EMBL" id="OAA85250.1"/>
    </source>
</evidence>
<feature type="transmembrane region" description="Helical" evidence="8">
    <location>
        <begin position="218"/>
        <end position="238"/>
    </location>
</feature>
<feature type="transmembrane region" description="Helical" evidence="8">
    <location>
        <begin position="91"/>
        <end position="112"/>
    </location>
</feature>
<dbReference type="Proteomes" id="UP000077384">
    <property type="component" value="Unassembled WGS sequence"/>
</dbReference>
<dbReference type="InterPro" id="IPR000425">
    <property type="entry name" value="MIP"/>
</dbReference>
<comment type="similarity">
    <text evidence="2 7">Belongs to the MIP/aquaporin (TC 1.A.8) family.</text>
</comment>
<evidence type="ECO:0000256" key="4">
    <source>
        <dbReference type="ARBA" id="ARBA00022692"/>
    </source>
</evidence>
<organism evidence="9 11">
    <name type="scientific">Clostridium coskatii</name>
    <dbReference type="NCBI Taxonomy" id="1705578"/>
    <lineage>
        <taxon>Bacteria</taxon>
        <taxon>Bacillati</taxon>
        <taxon>Bacillota</taxon>
        <taxon>Clostridia</taxon>
        <taxon>Eubacteriales</taxon>
        <taxon>Clostridiaceae</taxon>
        <taxon>Clostridium</taxon>
    </lineage>
</organism>
<keyword evidence="3 7" id="KW-0813">Transport</keyword>
<dbReference type="InterPro" id="IPR050363">
    <property type="entry name" value="MIP/Aquaporin"/>
</dbReference>